<feature type="transmembrane region" description="Helical" evidence="8">
    <location>
        <begin position="200"/>
        <end position="222"/>
    </location>
</feature>
<dbReference type="GO" id="GO:0006814">
    <property type="term" value="P:sodium ion transport"/>
    <property type="evidence" value="ECO:0007669"/>
    <property type="project" value="InterPro"/>
</dbReference>
<dbReference type="InterPro" id="IPR039672">
    <property type="entry name" value="MFS_2"/>
</dbReference>
<name>A0A1H1H9R5_9BURK</name>
<evidence type="ECO:0000256" key="3">
    <source>
        <dbReference type="ARBA" id="ARBA00022448"/>
    </source>
</evidence>
<keyword evidence="4" id="KW-1003">Cell membrane</keyword>
<evidence type="ECO:0000256" key="2">
    <source>
        <dbReference type="ARBA" id="ARBA00009617"/>
    </source>
</evidence>
<evidence type="ECO:0000256" key="1">
    <source>
        <dbReference type="ARBA" id="ARBA00004651"/>
    </source>
</evidence>
<dbReference type="Proteomes" id="UP000183487">
    <property type="component" value="Unassembled WGS sequence"/>
</dbReference>
<comment type="similarity">
    <text evidence="2">Belongs to the sodium:galactoside symporter (TC 2.A.2) family.</text>
</comment>
<feature type="transmembrane region" description="Helical" evidence="8">
    <location>
        <begin position="127"/>
        <end position="148"/>
    </location>
</feature>
<feature type="transmembrane region" description="Helical" evidence="8">
    <location>
        <begin position="100"/>
        <end position="121"/>
    </location>
</feature>
<dbReference type="CDD" id="cd17332">
    <property type="entry name" value="MFS_MelB_like"/>
    <property type="match status" value="1"/>
</dbReference>
<sequence length="472" mass="51315">MADTTALGGTDRSIDRTGWSGTTLSAIEKTGYGLGDAGGTIITALIGNFLTFFYTDIFGLAPGIVGTIFIVLRVFDAVADPFMGALADRTHSRWGRFRPWQLWGAIPIGVVTVLTFTTPALSYEYKVVYAFVTYLLLSACYTAVNVPYCALINTMTTDHKEVMSSQTYRFALCGVTGFLVSTGVPYLVKRLGGADQALGYRLAVMVAAGVAVAMLLCCFATVRERVPLRGTGGLTIRDQLQSMKRNDQLIVMLAMSFLLITIFNTKGGGYMYFITYVLHGDAAYTSLFFGVATFSAILGTLIVNRLSKYYDTPRIYVLTNVFLGLLSIALYWVPGTYQTLWLGLILIYCTVLGFTLPLHFAMMAYADDYGDWKTGVRSSGMNFAFNLLFIKLAWAASAGIISAVLVVVAYKAGIANQTPASIGGITVIATVIPGILHLVLAAVALRYRIDKPLLEKIHADLKQRRVAVDGVR</sequence>
<protein>
    <submittedName>
        <fullName evidence="9">Sugar (Glycoside-Pentoside-Hexuronide) transporter</fullName>
    </submittedName>
</protein>
<dbReference type="Pfam" id="PF13347">
    <property type="entry name" value="MFS_2"/>
    <property type="match status" value="1"/>
</dbReference>
<keyword evidence="6 8" id="KW-1133">Transmembrane helix</keyword>
<dbReference type="InterPro" id="IPR018043">
    <property type="entry name" value="Na/Gal_symport_CS"/>
</dbReference>
<feature type="transmembrane region" description="Helical" evidence="8">
    <location>
        <begin position="340"/>
        <end position="362"/>
    </location>
</feature>
<dbReference type="GO" id="GO:0015293">
    <property type="term" value="F:symporter activity"/>
    <property type="evidence" value="ECO:0007669"/>
    <property type="project" value="InterPro"/>
</dbReference>
<evidence type="ECO:0000313" key="9">
    <source>
        <dbReference type="EMBL" id="SDR22160.1"/>
    </source>
</evidence>
<gene>
    <name evidence="9" type="ORF">SAMN05443245_3668</name>
</gene>
<evidence type="ECO:0000313" key="10">
    <source>
        <dbReference type="Proteomes" id="UP000183487"/>
    </source>
</evidence>
<dbReference type="InterPro" id="IPR001927">
    <property type="entry name" value="Na/Gal_symport"/>
</dbReference>
<keyword evidence="10" id="KW-1185">Reference proteome</keyword>
<keyword evidence="5 8" id="KW-0812">Transmembrane</keyword>
<proteinExistence type="inferred from homology"/>
<dbReference type="PROSITE" id="PS00872">
    <property type="entry name" value="NA_GALACTOSIDE_SYMP"/>
    <property type="match status" value="1"/>
</dbReference>
<feature type="transmembrane region" description="Helical" evidence="8">
    <location>
        <begin position="315"/>
        <end position="334"/>
    </location>
</feature>
<keyword evidence="3" id="KW-0813">Transport</keyword>
<dbReference type="GO" id="GO:0008643">
    <property type="term" value="P:carbohydrate transport"/>
    <property type="evidence" value="ECO:0007669"/>
    <property type="project" value="InterPro"/>
</dbReference>
<evidence type="ECO:0000256" key="8">
    <source>
        <dbReference type="SAM" id="Phobius"/>
    </source>
</evidence>
<dbReference type="GO" id="GO:0005886">
    <property type="term" value="C:plasma membrane"/>
    <property type="evidence" value="ECO:0007669"/>
    <property type="project" value="UniProtKB-SubCell"/>
</dbReference>
<organism evidence="9 10">
    <name type="scientific">Paraburkholderia fungorum</name>
    <dbReference type="NCBI Taxonomy" id="134537"/>
    <lineage>
        <taxon>Bacteria</taxon>
        <taxon>Pseudomonadati</taxon>
        <taxon>Pseudomonadota</taxon>
        <taxon>Betaproteobacteria</taxon>
        <taxon>Burkholderiales</taxon>
        <taxon>Burkholderiaceae</taxon>
        <taxon>Paraburkholderia</taxon>
    </lineage>
</organism>
<accession>A0A1H1H9R5</accession>
<comment type="subcellular location">
    <subcellularLocation>
        <location evidence="1">Cell membrane</location>
        <topology evidence="1">Multi-pass membrane protein</topology>
    </subcellularLocation>
</comment>
<dbReference type="EMBL" id="FNKP01000002">
    <property type="protein sequence ID" value="SDR22160.1"/>
    <property type="molecule type" value="Genomic_DNA"/>
</dbReference>
<feature type="transmembrane region" description="Helical" evidence="8">
    <location>
        <begin position="57"/>
        <end position="79"/>
    </location>
</feature>
<dbReference type="SUPFAM" id="SSF103473">
    <property type="entry name" value="MFS general substrate transporter"/>
    <property type="match status" value="1"/>
</dbReference>
<keyword evidence="7 8" id="KW-0472">Membrane</keyword>
<reference evidence="10" key="1">
    <citation type="submission" date="2016-10" db="EMBL/GenBank/DDBJ databases">
        <authorList>
            <person name="Varghese N."/>
        </authorList>
    </citation>
    <scope>NUCLEOTIDE SEQUENCE [LARGE SCALE GENOMIC DNA]</scope>
    <source>
        <strain evidence="10">GAS106B</strain>
    </source>
</reference>
<dbReference type="NCBIfam" id="TIGR00792">
    <property type="entry name" value="gph"/>
    <property type="match status" value="1"/>
</dbReference>
<dbReference type="PANTHER" id="PTHR11328">
    <property type="entry name" value="MAJOR FACILITATOR SUPERFAMILY DOMAIN-CONTAINING PROTEIN"/>
    <property type="match status" value="1"/>
</dbReference>
<dbReference type="AlphaFoldDB" id="A0A1H1H9R5"/>
<evidence type="ECO:0000256" key="6">
    <source>
        <dbReference type="ARBA" id="ARBA00022989"/>
    </source>
</evidence>
<evidence type="ECO:0000256" key="7">
    <source>
        <dbReference type="ARBA" id="ARBA00023136"/>
    </source>
</evidence>
<feature type="transmembrane region" description="Helical" evidence="8">
    <location>
        <begin position="422"/>
        <end position="445"/>
    </location>
</feature>
<dbReference type="RefSeq" id="WP_074767259.1">
    <property type="nucleotide sequence ID" value="NZ_FNKP01000002.1"/>
</dbReference>
<evidence type="ECO:0000256" key="4">
    <source>
        <dbReference type="ARBA" id="ARBA00022475"/>
    </source>
</evidence>
<dbReference type="InterPro" id="IPR036259">
    <property type="entry name" value="MFS_trans_sf"/>
</dbReference>
<dbReference type="Gene3D" id="1.20.1250.20">
    <property type="entry name" value="MFS general substrate transporter like domains"/>
    <property type="match status" value="2"/>
</dbReference>
<feature type="transmembrane region" description="Helical" evidence="8">
    <location>
        <begin position="282"/>
        <end position="303"/>
    </location>
</feature>
<feature type="transmembrane region" description="Helical" evidence="8">
    <location>
        <begin position="168"/>
        <end position="188"/>
    </location>
</feature>
<feature type="transmembrane region" description="Helical" evidence="8">
    <location>
        <begin position="383"/>
        <end position="410"/>
    </location>
</feature>
<evidence type="ECO:0000256" key="5">
    <source>
        <dbReference type="ARBA" id="ARBA00022692"/>
    </source>
</evidence>
<dbReference type="PANTHER" id="PTHR11328:SF24">
    <property type="entry name" value="MAJOR FACILITATOR SUPERFAMILY (MFS) PROFILE DOMAIN-CONTAINING PROTEIN"/>
    <property type="match status" value="1"/>
</dbReference>
<dbReference type="OrthoDB" id="181905at2"/>
<feature type="transmembrane region" description="Helical" evidence="8">
    <location>
        <begin position="249"/>
        <end position="270"/>
    </location>
</feature>